<reference evidence="10" key="1">
    <citation type="journal article" date="2019" name="Int. J. Syst. Evol. Microbiol.">
        <title>The Global Catalogue of Microorganisms (GCM) 10K type strain sequencing project: providing services to taxonomists for standard genome sequencing and annotation.</title>
        <authorList>
            <consortium name="The Broad Institute Genomics Platform"/>
            <consortium name="The Broad Institute Genome Sequencing Center for Infectious Disease"/>
            <person name="Wu L."/>
            <person name="Ma J."/>
        </authorList>
    </citation>
    <scope>NUCLEOTIDE SEQUENCE [LARGE SCALE GENOMIC DNA]</scope>
    <source>
        <strain evidence="10">KCTC 42964</strain>
    </source>
</reference>
<keyword evidence="6 8" id="KW-1133">Transmembrane helix</keyword>
<feature type="transmembrane region" description="Helical" evidence="8">
    <location>
        <begin position="124"/>
        <end position="143"/>
    </location>
</feature>
<comment type="caution">
    <text evidence="9">The sequence shown here is derived from an EMBL/GenBank/DDBJ whole genome shotgun (WGS) entry which is preliminary data.</text>
</comment>
<feature type="transmembrane region" description="Helical" evidence="8">
    <location>
        <begin position="295"/>
        <end position="314"/>
    </location>
</feature>
<keyword evidence="7 8" id="KW-0472">Membrane</keyword>
<feature type="transmembrane region" description="Helical" evidence="8">
    <location>
        <begin position="215"/>
        <end position="234"/>
    </location>
</feature>
<feature type="transmembrane region" description="Helical" evidence="8">
    <location>
        <begin position="269"/>
        <end position="289"/>
    </location>
</feature>
<feature type="transmembrane region" description="Helical" evidence="8">
    <location>
        <begin position="12"/>
        <end position="32"/>
    </location>
</feature>
<dbReference type="EMBL" id="JBHRTR010000011">
    <property type="protein sequence ID" value="MFC3226376.1"/>
    <property type="molecule type" value="Genomic_DNA"/>
</dbReference>
<dbReference type="InterPro" id="IPR001851">
    <property type="entry name" value="ABC_transp_permease"/>
</dbReference>
<dbReference type="CDD" id="cd06579">
    <property type="entry name" value="TM_PBP1_transp_AraH_like"/>
    <property type="match status" value="1"/>
</dbReference>
<dbReference type="PANTHER" id="PTHR32196">
    <property type="entry name" value="ABC TRANSPORTER PERMEASE PROTEIN YPHD-RELATED-RELATED"/>
    <property type="match status" value="1"/>
</dbReference>
<keyword evidence="5 8" id="KW-0812">Transmembrane</keyword>
<keyword evidence="3" id="KW-1003">Cell membrane</keyword>
<dbReference type="Proteomes" id="UP001595528">
    <property type="component" value="Unassembled WGS sequence"/>
</dbReference>
<evidence type="ECO:0000313" key="10">
    <source>
        <dbReference type="Proteomes" id="UP001595528"/>
    </source>
</evidence>
<keyword evidence="2" id="KW-0813">Transport</keyword>
<keyword evidence="10" id="KW-1185">Reference proteome</keyword>
<evidence type="ECO:0000256" key="4">
    <source>
        <dbReference type="ARBA" id="ARBA00022519"/>
    </source>
</evidence>
<dbReference type="RefSeq" id="WP_379898320.1">
    <property type="nucleotide sequence ID" value="NZ_JBHRTR010000011.1"/>
</dbReference>
<keyword evidence="4" id="KW-0997">Cell inner membrane</keyword>
<organism evidence="9 10">
    <name type="scientific">Marinibaculum pumilum</name>
    <dbReference type="NCBI Taxonomy" id="1766165"/>
    <lineage>
        <taxon>Bacteria</taxon>
        <taxon>Pseudomonadati</taxon>
        <taxon>Pseudomonadota</taxon>
        <taxon>Alphaproteobacteria</taxon>
        <taxon>Rhodospirillales</taxon>
        <taxon>Rhodospirillaceae</taxon>
        <taxon>Marinibaculum</taxon>
    </lineage>
</organism>
<proteinExistence type="predicted"/>
<gene>
    <name evidence="9" type="ORF">ACFOGJ_04000</name>
</gene>
<feature type="transmembrane region" description="Helical" evidence="8">
    <location>
        <begin position="52"/>
        <end position="85"/>
    </location>
</feature>
<evidence type="ECO:0000256" key="6">
    <source>
        <dbReference type="ARBA" id="ARBA00022989"/>
    </source>
</evidence>
<name>A0ABV7KVR4_9PROT</name>
<evidence type="ECO:0000256" key="1">
    <source>
        <dbReference type="ARBA" id="ARBA00004651"/>
    </source>
</evidence>
<feature type="transmembrane region" description="Helical" evidence="8">
    <location>
        <begin position="164"/>
        <end position="183"/>
    </location>
</feature>
<dbReference type="PANTHER" id="PTHR32196:SF21">
    <property type="entry name" value="ABC TRANSPORTER PERMEASE PROTEIN YPHD-RELATED"/>
    <property type="match status" value="1"/>
</dbReference>
<evidence type="ECO:0000256" key="2">
    <source>
        <dbReference type="ARBA" id="ARBA00022448"/>
    </source>
</evidence>
<evidence type="ECO:0000256" key="8">
    <source>
        <dbReference type="SAM" id="Phobius"/>
    </source>
</evidence>
<accession>A0ABV7KVR4</accession>
<evidence type="ECO:0000313" key="9">
    <source>
        <dbReference type="EMBL" id="MFC3226376.1"/>
    </source>
</evidence>
<evidence type="ECO:0000256" key="5">
    <source>
        <dbReference type="ARBA" id="ARBA00022692"/>
    </source>
</evidence>
<protein>
    <submittedName>
        <fullName evidence="9">ABC transporter permease</fullName>
    </submittedName>
</protein>
<sequence>MTPEARARLDRLLAANAIFLALIAVWLVGAAVSDAFLMPNYLFNVVRQIAPVGIAAIGVTYVMILGGVDLSIGAVISLTAVFCAVQMDGDAANTLPAILLTCLVGMAIGAINGALVAFSRVTPFILTLGTAVAVYGLTQIYSGGTARGEVAPGFRDLANTRLDGLVPVLAIVFVALAALGLAVQKTTSFGRRLFLIGSNPQAALLSGLPVRRTTVIAYAVSGLFGALGGIALLARSGVSSTSAGQGLEFQVLAAVVLGGTTFEGGRGGIAGTVAGVLVLVMAFNLVNIVGLDYHLQLVVMGAIIILASALYGHLQARTGRA</sequence>
<feature type="transmembrane region" description="Helical" evidence="8">
    <location>
        <begin position="97"/>
        <end position="118"/>
    </location>
</feature>
<evidence type="ECO:0000256" key="3">
    <source>
        <dbReference type="ARBA" id="ARBA00022475"/>
    </source>
</evidence>
<dbReference type="Pfam" id="PF02653">
    <property type="entry name" value="BPD_transp_2"/>
    <property type="match status" value="1"/>
</dbReference>
<comment type="subcellular location">
    <subcellularLocation>
        <location evidence="1">Cell membrane</location>
        <topology evidence="1">Multi-pass membrane protein</topology>
    </subcellularLocation>
</comment>
<evidence type="ECO:0000256" key="7">
    <source>
        <dbReference type="ARBA" id="ARBA00023136"/>
    </source>
</evidence>